<keyword evidence="4 10" id="KW-1133">Transmembrane helix</keyword>
<evidence type="ECO:0000313" key="14">
    <source>
        <dbReference type="Proteomes" id="UP000663879"/>
    </source>
</evidence>
<dbReference type="InterPro" id="IPR005018">
    <property type="entry name" value="DOMON_domain"/>
</dbReference>
<feature type="transmembrane region" description="Helical" evidence="10">
    <location>
        <begin position="1387"/>
        <end position="1406"/>
    </location>
</feature>
<reference evidence="13" key="1">
    <citation type="submission" date="2021-02" db="EMBL/GenBank/DDBJ databases">
        <authorList>
            <person name="Nowell W R."/>
        </authorList>
    </citation>
    <scope>NUCLEOTIDE SEQUENCE</scope>
    <source>
        <strain evidence="13">Ploen Becks lab</strain>
    </source>
</reference>
<evidence type="ECO:0000256" key="10">
    <source>
        <dbReference type="SAM" id="Phobius"/>
    </source>
</evidence>
<feature type="region of interest" description="Disordered" evidence="9">
    <location>
        <begin position="777"/>
        <end position="801"/>
    </location>
</feature>
<dbReference type="EMBL" id="CAJNOC010001335">
    <property type="protein sequence ID" value="CAF0855949.1"/>
    <property type="molecule type" value="Genomic_DNA"/>
</dbReference>
<dbReference type="InterPro" id="IPR028460">
    <property type="entry name" value="Tbh/DBH"/>
</dbReference>
<keyword evidence="11" id="KW-0732">Signal</keyword>
<keyword evidence="5 10" id="KW-0472">Membrane</keyword>
<feature type="transmembrane region" description="Helical" evidence="10">
    <location>
        <begin position="1043"/>
        <end position="1069"/>
    </location>
</feature>
<proteinExistence type="inferred from homology"/>
<dbReference type="Gene3D" id="2.60.40.1210">
    <property type="entry name" value="Cellobiose dehydrogenase, cytochrome domain"/>
    <property type="match status" value="1"/>
</dbReference>
<name>A0A813WJR3_9BILA</name>
<dbReference type="GO" id="GO:0042420">
    <property type="term" value="P:dopamine catabolic process"/>
    <property type="evidence" value="ECO:0007669"/>
    <property type="project" value="TreeGrafter"/>
</dbReference>
<gene>
    <name evidence="13" type="ORF">OXX778_LOCUS9194</name>
</gene>
<dbReference type="PANTHER" id="PTHR10157">
    <property type="entry name" value="DOPAMINE BETA HYDROXYLASE RELATED"/>
    <property type="match status" value="1"/>
</dbReference>
<dbReference type="PROSITE" id="PS50836">
    <property type="entry name" value="DOMON"/>
    <property type="match status" value="2"/>
</dbReference>
<dbReference type="GO" id="GO:0030667">
    <property type="term" value="C:secretory granule membrane"/>
    <property type="evidence" value="ECO:0007669"/>
    <property type="project" value="TreeGrafter"/>
</dbReference>
<dbReference type="SMART" id="SM00664">
    <property type="entry name" value="DoH"/>
    <property type="match status" value="2"/>
</dbReference>
<dbReference type="Pfam" id="PF03712">
    <property type="entry name" value="Cu2_monoox_C"/>
    <property type="match status" value="1"/>
</dbReference>
<feature type="transmembrane region" description="Helical" evidence="10">
    <location>
        <begin position="1343"/>
        <end position="1364"/>
    </location>
</feature>
<evidence type="ECO:0000256" key="2">
    <source>
        <dbReference type="ARBA" id="ARBA00010676"/>
    </source>
</evidence>
<feature type="transmembrane region" description="Helical" evidence="10">
    <location>
        <begin position="1312"/>
        <end position="1331"/>
    </location>
</feature>
<organism evidence="13 14">
    <name type="scientific">Brachionus calyciflorus</name>
    <dbReference type="NCBI Taxonomy" id="104777"/>
    <lineage>
        <taxon>Eukaryota</taxon>
        <taxon>Metazoa</taxon>
        <taxon>Spiralia</taxon>
        <taxon>Gnathifera</taxon>
        <taxon>Rotifera</taxon>
        <taxon>Eurotatoria</taxon>
        <taxon>Monogononta</taxon>
        <taxon>Pseudotrocha</taxon>
        <taxon>Ploima</taxon>
        <taxon>Brachionidae</taxon>
        <taxon>Brachionus</taxon>
    </lineage>
</organism>
<feature type="transmembrane region" description="Helical" evidence="10">
    <location>
        <begin position="1254"/>
        <end position="1272"/>
    </location>
</feature>
<keyword evidence="7" id="KW-0325">Glycoprotein</keyword>
<dbReference type="Pfam" id="PF00854">
    <property type="entry name" value="PTR2"/>
    <property type="match status" value="1"/>
</dbReference>
<dbReference type="OrthoDB" id="205993at2759"/>
<dbReference type="CDD" id="cd09631">
    <property type="entry name" value="DOMON_DOH"/>
    <property type="match status" value="2"/>
</dbReference>
<keyword evidence="6" id="KW-1015">Disulfide bond</keyword>
<dbReference type="Proteomes" id="UP000663879">
    <property type="component" value="Unassembled WGS sequence"/>
</dbReference>
<feature type="region of interest" description="Disordered" evidence="9">
    <location>
        <begin position="1105"/>
        <end position="1124"/>
    </location>
</feature>
<dbReference type="Pfam" id="PF03351">
    <property type="entry name" value="DOMON"/>
    <property type="match status" value="2"/>
</dbReference>
<protein>
    <recommendedName>
        <fullName evidence="12">DOMON domain-containing protein</fullName>
    </recommendedName>
</protein>
<feature type="domain" description="DOMON" evidence="12">
    <location>
        <begin position="50"/>
        <end position="164"/>
    </location>
</feature>
<dbReference type="InterPro" id="IPR014784">
    <property type="entry name" value="Cu2_ascorb_mOase-like_C"/>
</dbReference>
<dbReference type="InterPro" id="IPR018456">
    <property type="entry name" value="PTR2_symporter_CS"/>
</dbReference>
<comment type="similarity">
    <text evidence="2">Belongs to the copper type II ascorbate-dependent monooxygenase family.</text>
</comment>
<evidence type="ECO:0000256" key="11">
    <source>
        <dbReference type="SAM" id="SignalP"/>
    </source>
</evidence>
<comment type="caution">
    <text evidence="13">The sequence shown here is derived from an EMBL/GenBank/DDBJ whole genome shotgun (WGS) entry which is preliminary data.</text>
</comment>
<dbReference type="GO" id="GO:0022857">
    <property type="term" value="F:transmembrane transporter activity"/>
    <property type="evidence" value="ECO:0007669"/>
    <property type="project" value="InterPro"/>
</dbReference>
<feature type="transmembrane region" description="Helical" evidence="10">
    <location>
        <begin position="876"/>
        <end position="898"/>
    </location>
</feature>
<sequence length="1464" mass="169575">MPQNIIIFLVIFSLAISQFKCNNSHNISSLIDISFSTQIYDHMKVLVEPDFSILYWTHNITDITFEIHVRTNDWIVFGLSPNGSIENSDIIIAWLNDHGTGHFSDRHIRNKKLIIDHEPNWNLLYSTRINSITIFKFTRKIYLCENLEDLDIFKEGSYVLFTWGDLNKEISIDNKNTKFIFLNLSNATKKCEKKIEEEKFESSPKEIYENFIELEKNVYRFYWNLTNDFLIAEIHVKTLGWIGFGLSPDGKVRDSDLFIGWVKDGSVFFSDRYVYGKRSINDLNNDIELLNASEINGYTIFKIKRPLILCDPDDRTIESGTPFVIHPWHPEDPNDSYEISLNDYSNRSTQINFYKKNSSKIDTDKEKIFFDIQLVNKIIPIRYSQYCKIYEIPKNITKKHIYKWEIKLPKINSDSLINIRFYECDLNYKPLNLNDDGHCDMNINTTHCTLSSIGWSHGSDLTVFFPDDLGYPIGGDTDYRHLILNLDFDHPEDSSKFIDNLLIRFYMTDNLREHELGSVTLGTETDPLGILIPPGVERFPITTYCFNTCIRKKFDYVTFAMASPQTHSAGRQVWTKIVRNQTEIGYLHFNKFYNYKYQNFYEINPRVTVTKDDSLITQCIYSTKNRNYLTKGGIGLNEETCLYSYFYYPRVKTFKTCKSLPTFTEQINVFKKLKKNDLINFSDSDNDSNLSILYAAYKSLDKVDNFSDYLVQNIYSIYSSSNFYAHCDGSFNFDPHEKIVVKKFFKETDKCDVLMERSKILSIYQLKIITKKMNNYTDTDTEPDEKTSLLRPKKTSLNGHGRLSTSQASSNYQHQQQIYLNQLLLTALNDRRSRFKQNLSYLITLTVYTLERFAFYGLICNYILYLNKQPLYWESFNASFILLIFFGILNITSVIGGWLADAFIGKYMTICLSFVIYIFGYAAFPLLSYQQYKIPSFCNANSSIIDWSVLNSTMHLDGSITIKKPDRSLIEETCSWVIIMTVVLIGIAVGFIRANLGPFGADQVISRGQTMVFKYFNWLYWSINLGSLLAFSVLAYIQQNNNFFIGYLIPLICLILSFLLFICGSFTYIKREAETSVLSNIFKVYYEAFKSVKRQKNFVKQKQRERAMLSDEEGEESDKLDSSSVANDDFDYNSVVSYKRISWLDNAKIRYGGSFDDNQVDDVKSLKKILILFALLIPYWIVYFQIETTYIIQGLHMKLFSRSETTGIPSFMIPAAWLSIADQIAVLIMIPLMDSFIYPLIRRRFKSFISENTRLVFGMCLSALSVICAGLLESVRLNVILSNPSENTVIQVIDNTSYTAANLHILWQIPQYTLIGLGEVFCSVTCLYYAYSAAPKSMQSIIMGLFYFFSGAGSFFGSIFLKAFKTIIFTSETNIDDINCPTCKFNYYFYILAIVQLFSIGLFILIDCKIKLVKCKYESRRASRQSMYSDSLPSEIQDSRRNRGVFPRIETDNLEPDGTNTVNS</sequence>
<feature type="transmembrane region" description="Helical" evidence="10">
    <location>
        <begin position="976"/>
        <end position="996"/>
    </location>
</feature>
<dbReference type="GO" id="GO:0004500">
    <property type="term" value="F:dopamine beta-monooxygenase activity"/>
    <property type="evidence" value="ECO:0007669"/>
    <property type="project" value="InterPro"/>
</dbReference>
<evidence type="ECO:0000256" key="5">
    <source>
        <dbReference type="ARBA" id="ARBA00023136"/>
    </source>
</evidence>
<dbReference type="GO" id="GO:0042421">
    <property type="term" value="P:norepinephrine biosynthetic process"/>
    <property type="evidence" value="ECO:0007669"/>
    <property type="project" value="TreeGrafter"/>
</dbReference>
<dbReference type="InterPro" id="IPR036259">
    <property type="entry name" value="MFS_trans_sf"/>
</dbReference>
<dbReference type="PRINTS" id="PR00767">
    <property type="entry name" value="DBMONOXGNASE"/>
</dbReference>
<evidence type="ECO:0000256" key="1">
    <source>
        <dbReference type="ARBA" id="ARBA00004141"/>
    </source>
</evidence>
<dbReference type="PROSITE" id="PS01023">
    <property type="entry name" value="PTR2_2"/>
    <property type="match status" value="1"/>
</dbReference>
<comment type="similarity">
    <text evidence="8">Belongs to the major facilitator superfamily. Proton-dependent oligopeptide transporter (POT/PTR) (TC 2.A.17) family.</text>
</comment>
<keyword evidence="8" id="KW-0813">Transport</keyword>
<dbReference type="InterPro" id="IPR045266">
    <property type="entry name" value="DOH_DOMON"/>
</dbReference>
<evidence type="ECO:0000313" key="13">
    <source>
        <dbReference type="EMBL" id="CAF0855949.1"/>
    </source>
</evidence>
<evidence type="ECO:0000256" key="6">
    <source>
        <dbReference type="ARBA" id="ARBA00023157"/>
    </source>
</evidence>
<keyword evidence="3 8" id="KW-0812">Transmembrane</keyword>
<dbReference type="InterPro" id="IPR000323">
    <property type="entry name" value="Cu2_ascorb_mOase_N"/>
</dbReference>
<feature type="transmembrane region" description="Helical" evidence="10">
    <location>
        <begin position="1212"/>
        <end position="1233"/>
    </location>
</feature>
<feature type="domain" description="DOMON" evidence="12">
    <location>
        <begin position="217"/>
        <end position="329"/>
    </location>
</feature>
<evidence type="ECO:0000256" key="9">
    <source>
        <dbReference type="SAM" id="MobiDB-lite"/>
    </source>
</evidence>
<comment type="subcellular location">
    <subcellularLocation>
        <location evidence="1 8">Membrane</location>
        <topology evidence="1 8">Multi-pass membrane protein</topology>
    </subcellularLocation>
</comment>
<dbReference type="Gene3D" id="1.20.1250.20">
    <property type="entry name" value="MFS general substrate transporter like domains"/>
    <property type="match status" value="1"/>
</dbReference>
<keyword evidence="14" id="KW-1185">Reference proteome</keyword>
<feature type="transmembrane region" description="Helical" evidence="10">
    <location>
        <begin position="1017"/>
        <end position="1037"/>
    </location>
</feature>
<dbReference type="Pfam" id="PF01082">
    <property type="entry name" value="Cu2_monooxygen"/>
    <property type="match status" value="1"/>
</dbReference>
<feature type="transmembrane region" description="Helical" evidence="10">
    <location>
        <begin position="904"/>
        <end position="924"/>
    </location>
</feature>
<dbReference type="GO" id="GO:0006589">
    <property type="term" value="P:octopamine biosynthetic process"/>
    <property type="evidence" value="ECO:0007669"/>
    <property type="project" value="TreeGrafter"/>
</dbReference>
<dbReference type="InterPro" id="IPR036939">
    <property type="entry name" value="Cu2_ascorb_mOase_N_sf"/>
</dbReference>
<dbReference type="Gene3D" id="2.60.120.310">
    <property type="entry name" value="Copper type II, ascorbate-dependent monooxygenase, N-terminal domain"/>
    <property type="match status" value="1"/>
</dbReference>
<dbReference type="InterPro" id="IPR000945">
    <property type="entry name" value="DBH-like"/>
</dbReference>
<feature type="signal peptide" evidence="11">
    <location>
        <begin position="1"/>
        <end position="17"/>
    </location>
</feature>
<dbReference type="SUPFAM" id="SSF49344">
    <property type="entry name" value="CBD9-like"/>
    <property type="match status" value="1"/>
</dbReference>
<dbReference type="PANTHER" id="PTHR10157:SF23">
    <property type="entry name" value="MOXD1 HOMOLOG 1"/>
    <property type="match status" value="1"/>
</dbReference>
<dbReference type="InterPro" id="IPR000109">
    <property type="entry name" value="POT_fam"/>
</dbReference>
<dbReference type="GO" id="GO:0006857">
    <property type="term" value="P:oligopeptide transport"/>
    <property type="evidence" value="ECO:0007669"/>
    <property type="project" value="InterPro"/>
</dbReference>
<accession>A0A813WJR3</accession>
<feature type="transmembrane region" description="Helical" evidence="10">
    <location>
        <begin position="1169"/>
        <end position="1192"/>
    </location>
</feature>
<dbReference type="GO" id="GO:0005615">
    <property type="term" value="C:extracellular space"/>
    <property type="evidence" value="ECO:0007669"/>
    <property type="project" value="TreeGrafter"/>
</dbReference>
<dbReference type="InterPro" id="IPR024548">
    <property type="entry name" value="Cu2_monoox_C"/>
</dbReference>
<evidence type="ECO:0000256" key="4">
    <source>
        <dbReference type="ARBA" id="ARBA00022989"/>
    </source>
</evidence>
<dbReference type="InterPro" id="IPR008977">
    <property type="entry name" value="PHM/PNGase_F_dom_sf"/>
</dbReference>
<dbReference type="Gene3D" id="2.60.120.230">
    <property type="match status" value="1"/>
</dbReference>
<evidence type="ECO:0000256" key="8">
    <source>
        <dbReference type="RuleBase" id="RU003755"/>
    </source>
</evidence>
<dbReference type="SUPFAM" id="SSF103473">
    <property type="entry name" value="MFS general substrate transporter"/>
    <property type="match status" value="1"/>
</dbReference>
<evidence type="ECO:0000259" key="12">
    <source>
        <dbReference type="PROSITE" id="PS50836"/>
    </source>
</evidence>
<evidence type="ECO:0000256" key="7">
    <source>
        <dbReference type="ARBA" id="ARBA00023180"/>
    </source>
</evidence>
<dbReference type="GO" id="GO:0005507">
    <property type="term" value="F:copper ion binding"/>
    <property type="evidence" value="ECO:0007669"/>
    <property type="project" value="InterPro"/>
</dbReference>
<evidence type="ECO:0000256" key="3">
    <source>
        <dbReference type="ARBA" id="ARBA00022692"/>
    </source>
</evidence>
<feature type="chain" id="PRO_5032677612" description="DOMON domain-containing protein" evidence="11">
    <location>
        <begin position="18"/>
        <end position="1464"/>
    </location>
</feature>
<dbReference type="SUPFAM" id="SSF49742">
    <property type="entry name" value="PHM/PNGase F"/>
    <property type="match status" value="2"/>
</dbReference>